<dbReference type="SUPFAM" id="SSF56925">
    <property type="entry name" value="OMPA-like"/>
    <property type="match status" value="1"/>
</dbReference>
<keyword evidence="1" id="KW-0732">Signal</keyword>
<name>A0A0F9P291_9ZZZZ</name>
<dbReference type="InterPro" id="IPR011250">
    <property type="entry name" value="OMP/PagP_B-barrel"/>
</dbReference>
<dbReference type="AlphaFoldDB" id="A0A0F9P291"/>
<dbReference type="InterPro" id="IPR027385">
    <property type="entry name" value="Beta-barrel_OMP"/>
</dbReference>
<evidence type="ECO:0000256" key="1">
    <source>
        <dbReference type="ARBA" id="ARBA00022729"/>
    </source>
</evidence>
<dbReference type="Gene3D" id="2.40.160.20">
    <property type="match status" value="1"/>
</dbReference>
<dbReference type="EMBL" id="LAZR01006037">
    <property type="protein sequence ID" value="KKM95220.1"/>
    <property type="molecule type" value="Genomic_DNA"/>
</dbReference>
<organism evidence="3">
    <name type="scientific">marine sediment metagenome</name>
    <dbReference type="NCBI Taxonomy" id="412755"/>
    <lineage>
        <taxon>unclassified sequences</taxon>
        <taxon>metagenomes</taxon>
        <taxon>ecological metagenomes</taxon>
    </lineage>
</organism>
<sequence length="208" mass="23400">MRTSITISTLLFCIAGIMAQDIPGKFRIGLSAGFENNMGPDRMAFDRYTGYSANYDKTNYRFGLNLEYALKKDLTINTAIGYSNRDFTGTYFCDVCDFEVPPGPEEVDFRFIEIPLTLKYYFLPGKIRLSLEAGLNNLLPLNDTDYYGITDNSWAAGLTIGGGLEYNLSRKLALRLITDYSNGITNLYKESDFKIKSLNFGIGIIKKI</sequence>
<proteinExistence type="predicted"/>
<protein>
    <recommendedName>
        <fullName evidence="2">Outer membrane protein beta-barrel domain-containing protein</fullName>
    </recommendedName>
</protein>
<evidence type="ECO:0000259" key="2">
    <source>
        <dbReference type="Pfam" id="PF13505"/>
    </source>
</evidence>
<comment type="caution">
    <text evidence="3">The sequence shown here is derived from an EMBL/GenBank/DDBJ whole genome shotgun (WGS) entry which is preliminary data.</text>
</comment>
<evidence type="ECO:0000313" key="3">
    <source>
        <dbReference type="EMBL" id="KKM95220.1"/>
    </source>
</evidence>
<gene>
    <name evidence="3" type="ORF">LCGC14_1190450</name>
</gene>
<feature type="domain" description="Outer membrane protein beta-barrel" evidence="2">
    <location>
        <begin position="9"/>
        <end position="203"/>
    </location>
</feature>
<reference evidence="3" key="1">
    <citation type="journal article" date="2015" name="Nature">
        <title>Complex archaea that bridge the gap between prokaryotes and eukaryotes.</title>
        <authorList>
            <person name="Spang A."/>
            <person name="Saw J.H."/>
            <person name="Jorgensen S.L."/>
            <person name="Zaremba-Niedzwiedzka K."/>
            <person name="Martijn J."/>
            <person name="Lind A.E."/>
            <person name="van Eijk R."/>
            <person name="Schleper C."/>
            <person name="Guy L."/>
            <person name="Ettema T.J."/>
        </authorList>
    </citation>
    <scope>NUCLEOTIDE SEQUENCE</scope>
</reference>
<accession>A0A0F9P291</accession>
<dbReference type="Pfam" id="PF13505">
    <property type="entry name" value="OMP_b-brl"/>
    <property type="match status" value="1"/>
</dbReference>